<dbReference type="STRING" id="373903.Hore_03520"/>
<evidence type="ECO:0008006" key="3">
    <source>
        <dbReference type="Google" id="ProtNLM"/>
    </source>
</evidence>
<evidence type="ECO:0000313" key="1">
    <source>
        <dbReference type="EMBL" id="ACL69113.1"/>
    </source>
</evidence>
<name>B8D1N6_HALOH</name>
<accession>B8D1N6</accession>
<sequence length="105" mass="12400">MTANKREQIKRDLLDQLDEETAQKRHFRDLVDDYLQLWDIKNMLIKDIKERGVVVEYNHGGGQSGFKKNDSINELKKVHYQMIKILKTLSIESSPKEKEVEIPEM</sequence>
<organism evidence="1 2">
    <name type="scientific">Halothermothrix orenii (strain H 168 / OCM 544 / DSM 9562)</name>
    <dbReference type="NCBI Taxonomy" id="373903"/>
    <lineage>
        <taxon>Bacteria</taxon>
        <taxon>Bacillati</taxon>
        <taxon>Bacillota</taxon>
        <taxon>Clostridia</taxon>
        <taxon>Halanaerobiales</taxon>
        <taxon>Halothermotrichaceae</taxon>
        <taxon>Halothermothrix</taxon>
    </lineage>
</organism>
<evidence type="ECO:0000313" key="2">
    <source>
        <dbReference type="Proteomes" id="UP000000719"/>
    </source>
</evidence>
<dbReference type="AlphaFoldDB" id="B8D1N6"/>
<dbReference type="Proteomes" id="UP000000719">
    <property type="component" value="Chromosome"/>
</dbReference>
<keyword evidence="2" id="KW-1185">Reference proteome</keyword>
<dbReference type="KEGG" id="hor:Hore_03520"/>
<proteinExistence type="predicted"/>
<dbReference type="eggNOG" id="ENOG50332NP">
    <property type="taxonomic scope" value="Bacteria"/>
</dbReference>
<dbReference type="RefSeq" id="WP_012635301.1">
    <property type="nucleotide sequence ID" value="NC_011899.1"/>
</dbReference>
<dbReference type="EMBL" id="CP001098">
    <property type="protein sequence ID" value="ACL69113.1"/>
    <property type="molecule type" value="Genomic_DNA"/>
</dbReference>
<protein>
    <recommendedName>
        <fullName evidence="3">RNA polymerase subunit sigma-70</fullName>
    </recommendedName>
</protein>
<dbReference type="HOGENOM" id="CLU_166772_2_0_9"/>
<dbReference type="InterPro" id="IPR006448">
    <property type="entry name" value="Phage_term_ssu_P27"/>
</dbReference>
<dbReference type="Pfam" id="PF05119">
    <property type="entry name" value="Terminase_4"/>
    <property type="match status" value="1"/>
</dbReference>
<gene>
    <name evidence="1" type="ordered locus">Hore_03520</name>
</gene>
<reference evidence="1 2" key="1">
    <citation type="journal article" date="2009" name="PLoS ONE">
        <title>Genome analysis of the anaerobic thermohalophilic bacterium Halothermothrix orenii.</title>
        <authorList>
            <person name="Mavromatis K."/>
            <person name="Ivanova N."/>
            <person name="Anderson I."/>
            <person name="Lykidis A."/>
            <person name="Hooper S.D."/>
            <person name="Sun H."/>
            <person name="Kunin V."/>
            <person name="Lapidus A."/>
            <person name="Hugenholtz P."/>
            <person name="Patel B."/>
            <person name="Kyrpides N.C."/>
        </authorList>
    </citation>
    <scope>NUCLEOTIDE SEQUENCE [LARGE SCALE GENOMIC DNA]</scope>
    <source>
        <strain evidence="2">H 168 / OCM 544 / DSM 9562</strain>
    </source>
</reference>
<dbReference type="OrthoDB" id="2192520at2"/>